<proteinExistence type="predicted"/>
<keyword evidence="1" id="KW-0175">Coiled coil</keyword>
<dbReference type="eggNOG" id="KOG0242">
    <property type="taxonomic scope" value="Eukaryota"/>
</dbReference>
<dbReference type="AlphaFoldDB" id="A0A0J7YN58"/>
<feature type="coiled-coil region" evidence="1">
    <location>
        <begin position="7"/>
        <end position="34"/>
    </location>
</feature>
<feature type="non-terminal residue" evidence="2">
    <location>
        <position position="52"/>
    </location>
</feature>
<evidence type="ECO:0000256" key="1">
    <source>
        <dbReference type="SAM" id="Coils"/>
    </source>
</evidence>
<name>A0A0J7YN58_BETVV</name>
<accession>A0A0J7YN58</accession>
<keyword evidence="3" id="KW-1185">Reference proteome</keyword>
<dbReference type="EMBL" id="KQ116436">
    <property type="protein sequence ID" value="KMS65017.1"/>
    <property type="molecule type" value="Genomic_DNA"/>
</dbReference>
<protein>
    <submittedName>
        <fullName evidence="2">Uncharacterized protein</fullName>
    </submittedName>
</protein>
<evidence type="ECO:0000313" key="3">
    <source>
        <dbReference type="Proteomes" id="UP000035740"/>
    </source>
</evidence>
<dbReference type="Gramene" id="KMS65017">
    <property type="protein sequence ID" value="KMS65017"/>
    <property type="gene ID" value="BVRB_040300"/>
</dbReference>
<organism evidence="2 3">
    <name type="scientific">Beta vulgaris subsp. vulgaris</name>
    <name type="common">Beet</name>
    <dbReference type="NCBI Taxonomy" id="3555"/>
    <lineage>
        <taxon>Eukaryota</taxon>
        <taxon>Viridiplantae</taxon>
        <taxon>Streptophyta</taxon>
        <taxon>Embryophyta</taxon>
        <taxon>Tracheophyta</taxon>
        <taxon>Spermatophyta</taxon>
        <taxon>Magnoliopsida</taxon>
        <taxon>eudicotyledons</taxon>
        <taxon>Gunneridae</taxon>
        <taxon>Pentapetalae</taxon>
        <taxon>Caryophyllales</taxon>
        <taxon>Chenopodiaceae</taxon>
        <taxon>Betoideae</taxon>
        <taxon>Beta</taxon>
    </lineage>
</organism>
<dbReference type="Proteomes" id="UP000035740">
    <property type="component" value="Unassembled WGS sequence"/>
</dbReference>
<reference evidence="2 3" key="1">
    <citation type="journal article" date="2014" name="Nature">
        <title>The genome of the recently domesticated crop plant sugar beet (Beta vulgaris).</title>
        <authorList>
            <person name="Dohm J.C."/>
            <person name="Minoche A.E."/>
            <person name="Holtgrawe D."/>
            <person name="Capella-Gutierrez S."/>
            <person name="Zakrzewski F."/>
            <person name="Tafer H."/>
            <person name="Rupp O."/>
            <person name="Sorensen T.R."/>
            <person name="Stracke R."/>
            <person name="Reinhardt R."/>
            <person name="Goesmann A."/>
            <person name="Kraft T."/>
            <person name="Schulz B."/>
            <person name="Stadler P.F."/>
            <person name="Schmidt T."/>
            <person name="Gabaldon T."/>
            <person name="Lehrach H."/>
            <person name="Weisshaar B."/>
            <person name="Himmelbauer H."/>
        </authorList>
    </citation>
    <scope>NUCLEOTIDE SEQUENCE [LARGE SCALE GENOMIC DNA]</scope>
    <source>
        <tissue evidence="2">Taproot</tissue>
    </source>
</reference>
<evidence type="ECO:0000313" key="2">
    <source>
        <dbReference type="EMBL" id="KMS65017.1"/>
    </source>
</evidence>
<gene>
    <name evidence="2" type="ORF">BVRB_040300</name>
</gene>
<sequence length="52" mass="6287">MVKKNEIVDEQTQIHRLQKEIASLKSRLRRSDESYDLRLQCEDKTRQLEEAQ</sequence>